<evidence type="ECO:0000313" key="1">
    <source>
        <dbReference type="EMBL" id="MBV2360990.1"/>
    </source>
</evidence>
<organism evidence="1 2">
    <name type="scientific">Thalassococcus arenae</name>
    <dbReference type="NCBI Taxonomy" id="2851652"/>
    <lineage>
        <taxon>Bacteria</taxon>
        <taxon>Pseudomonadati</taxon>
        <taxon>Pseudomonadota</taxon>
        <taxon>Alphaproteobacteria</taxon>
        <taxon>Rhodobacterales</taxon>
        <taxon>Roseobacteraceae</taxon>
        <taxon>Thalassococcus</taxon>
    </lineage>
</organism>
<accession>A0ABS6NBR1</accession>
<protein>
    <submittedName>
        <fullName evidence="1">Regulatory protein GemA</fullName>
    </submittedName>
</protein>
<dbReference type="Pfam" id="PF06252">
    <property type="entry name" value="GemA"/>
    <property type="match status" value="1"/>
</dbReference>
<dbReference type="RefSeq" id="WP_217779330.1">
    <property type="nucleotide sequence ID" value="NZ_JAHRWL010000002.1"/>
</dbReference>
<sequence length="136" mass="15299">MSISDNQRKLFWVAARKLGWTEDQLRPALAQIAGVTSVNDLDRDGFDAMMGFFEYCGFTPLSAKGKDYGDRPGMASFAQIELIRALWSEYTRRQAGEDELKKWLANKWHVSSLRFVTAEMAGKMIAALKAMKARAA</sequence>
<dbReference type="EMBL" id="JAHRWL010000002">
    <property type="protein sequence ID" value="MBV2360990.1"/>
    <property type="molecule type" value="Genomic_DNA"/>
</dbReference>
<keyword evidence="2" id="KW-1185">Reference proteome</keyword>
<reference evidence="1" key="1">
    <citation type="submission" date="2021-06" db="EMBL/GenBank/DDBJ databases">
        <title>Thalassococcus sp. CAU 1522 isolated from sea sand, Republic of Korea.</title>
        <authorList>
            <person name="Kim W."/>
        </authorList>
    </citation>
    <scope>NUCLEOTIDE SEQUENCE</scope>
    <source>
        <strain evidence="1">CAU 1522</strain>
    </source>
</reference>
<dbReference type="InterPro" id="IPR009363">
    <property type="entry name" value="Phage_Mu_Gp16"/>
</dbReference>
<name>A0ABS6NBR1_9RHOB</name>
<evidence type="ECO:0000313" key="2">
    <source>
        <dbReference type="Proteomes" id="UP001166293"/>
    </source>
</evidence>
<proteinExistence type="predicted"/>
<comment type="caution">
    <text evidence="1">The sequence shown here is derived from an EMBL/GenBank/DDBJ whole genome shotgun (WGS) entry which is preliminary data.</text>
</comment>
<gene>
    <name evidence="1" type="ORF">KUH32_14585</name>
</gene>
<dbReference type="Proteomes" id="UP001166293">
    <property type="component" value="Unassembled WGS sequence"/>
</dbReference>